<feature type="region of interest" description="Disordered" evidence="1">
    <location>
        <begin position="158"/>
        <end position="238"/>
    </location>
</feature>
<feature type="compositionally biased region" description="Basic residues" evidence="1">
    <location>
        <begin position="218"/>
        <end position="229"/>
    </location>
</feature>
<reference evidence="3" key="1">
    <citation type="submission" date="2019-04" db="EMBL/GenBank/DDBJ databases">
        <title>Sequencing of skin fungus with MAO and IRED activity.</title>
        <authorList>
            <person name="Marsaioli A.J."/>
            <person name="Bonatto J.M.C."/>
            <person name="Reis Junior O."/>
        </authorList>
    </citation>
    <scope>NUCLEOTIDE SEQUENCE</scope>
    <source>
        <strain evidence="3">30M1</strain>
    </source>
</reference>
<dbReference type="AlphaFoldDB" id="A0A9P4WAW5"/>
<keyword evidence="2" id="KW-1133">Transmembrane helix</keyword>
<accession>A0A9P4WAW5</accession>
<sequence>MASPTLIIASFLLLGLLNLGIITLSVLYWFYSGFLGLTLNLILCPLFFSTIFIIYPLLTTLLISFTLAPSLLAARETLSAHFSSNTPSFSITSLIPSFRPSIPLPPLTTNDKSSPLPTSAKQWLTLLMSGYAGYKALGALPGLMMLLAGLAMRGGREEVEAGPGRTQGGASPRSGSGETGLSVRSEDEVKETGLSVRVGAEEMRGEGRSSGVAERGVGLRKGRGRGKGRGRTDLQVVG</sequence>
<evidence type="ECO:0000313" key="3">
    <source>
        <dbReference type="EMBL" id="KAF3002667.1"/>
    </source>
</evidence>
<feature type="transmembrane region" description="Helical" evidence="2">
    <location>
        <begin position="131"/>
        <end position="151"/>
    </location>
</feature>
<name>A0A9P4WAW5_CURKU</name>
<evidence type="ECO:0000256" key="1">
    <source>
        <dbReference type="SAM" id="MobiDB-lite"/>
    </source>
</evidence>
<evidence type="ECO:0000313" key="4">
    <source>
        <dbReference type="Proteomes" id="UP000801428"/>
    </source>
</evidence>
<feature type="transmembrane region" description="Helical" evidence="2">
    <location>
        <begin position="6"/>
        <end position="30"/>
    </location>
</feature>
<feature type="transmembrane region" description="Helical" evidence="2">
    <location>
        <begin position="42"/>
        <end position="68"/>
    </location>
</feature>
<keyword evidence="2" id="KW-0472">Membrane</keyword>
<dbReference type="Proteomes" id="UP000801428">
    <property type="component" value="Unassembled WGS sequence"/>
</dbReference>
<evidence type="ECO:0000256" key="2">
    <source>
        <dbReference type="SAM" id="Phobius"/>
    </source>
</evidence>
<gene>
    <name evidence="3" type="ORF">E8E13_009625</name>
</gene>
<comment type="caution">
    <text evidence="3">The sequence shown here is derived from an EMBL/GenBank/DDBJ whole genome shotgun (WGS) entry which is preliminary data.</text>
</comment>
<keyword evidence="4" id="KW-1185">Reference proteome</keyword>
<protein>
    <submittedName>
        <fullName evidence="3">Uncharacterized protein</fullName>
    </submittedName>
</protein>
<keyword evidence="2" id="KW-0812">Transmembrane</keyword>
<dbReference type="EMBL" id="SWKU01000011">
    <property type="protein sequence ID" value="KAF3002667.1"/>
    <property type="molecule type" value="Genomic_DNA"/>
</dbReference>
<proteinExistence type="predicted"/>
<organism evidence="3 4">
    <name type="scientific">Curvularia kusanoi</name>
    <name type="common">Cochliobolus kusanoi</name>
    <dbReference type="NCBI Taxonomy" id="90978"/>
    <lineage>
        <taxon>Eukaryota</taxon>
        <taxon>Fungi</taxon>
        <taxon>Dikarya</taxon>
        <taxon>Ascomycota</taxon>
        <taxon>Pezizomycotina</taxon>
        <taxon>Dothideomycetes</taxon>
        <taxon>Pleosporomycetidae</taxon>
        <taxon>Pleosporales</taxon>
        <taxon>Pleosporineae</taxon>
        <taxon>Pleosporaceae</taxon>
        <taxon>Curvularia</taxon>
    </lineage>
</organism>